<feature type="transmembrane region" description="Helical" evidence="8">
    <location>
        <begin position="210"/>
        <end position="232"/>
    </location>
</feature>
<keyword evidence="4" id="KW-0808">Transferase</keyword>
<dbReference type="Proteomes" id="UP000638014">
    <property type="component" value="Unassembled WGS sequence"/>
</dbReference>
<sequence length="521" mass="58534">MSRDKLIPIRGLFLLLLLIVYVAIPNDRPDFTRFNAHDSESYLALSYNLAHGNGYTRNLDGAYVTHTLWPPGMAMLLMPSVVLSGDNINWFLVKFTMMLVGLVGIVFSWLYIRRLSGSTRLADIGTLVIALNPYYWHFSHVAMAEIPVFVWCVMALYLADRLMDKPIRNLGLFLLGLVTGAGVLLKGMVLGLVFLPLSRLPVLSRWRIDFSQLLKCSVFALGFIVVFASWGVRNSQYDRHGLGLDGVNQVQMMIKEVVEDPQSPYKSPAAIINTVKENLFWYGIYHLPNQMIPGLWLLDIEQRPMSAAIGLALSAIILFLLIPRRQRLVPLFLLISSMVFMVALIEIGGSERYWFAISMLALVMVFCQLNRVGLLLKRFQLRRQMAVNSVAVVVSCLSLALYINKHEAMPYNSTDAWPQLAQIYEANRGLCNDDSEPQIASVYTKNVHAFRLISGCPASMTVPGIGYQPKYSHAILDKRALQADVADLTQFDENDVWIFVALPKPLSEAEIKQSYYGSSGV</sequence>
<keyword evidence="6 8" id="KW-1133">Transmembrane helix</keyword>
<feature type="transmembrane region" description="Helical" evidence="8">
    <location>
        <begin position="7"/>
        <end position="24"/>
    </location>
</feature>
<evidence type="ECO:0000256" key="4">
    <source>
        <dbReference type="ARBA" id="ARBA00022679"/>
    </source>
</evidence>
<reference evidence="9" key="1">
    <citation type="submission" date="2020-09" db="EMBL/GenBank/DDBJ databases">
        <title>A novel bacterium of genus Neiella, isolated from South China Sea.</title>
        <authorList>
            <person name="Huang H."/>
            <person name="Mo K."/>
            <person name="Hu Y."/>
        </authorList>
    </citation>
    <scope>NUCLEOTIDE SEQUENCE</scope>
    <source>
        <strain evidence="9">HB171785</strain>
    </source>
</reference>
<feature type="transmembrane region" description="Helical" evidence="8">
    <location>
        <begin position="304"/>
        <end position="322"/>
    </location>
</feature>
<dbReference type="GO" id="GO:0009103">
    <property type="term" value="P:lipopolysaccharide biosynthetic process"/>
    <property type="evidence" value="ECO:0007669"/>
    <property type="project" value="UniProtKB-ARBA"/>
</dbReference>
<feature type="transmembrane region" description="Helical" evidence="8">
    <location>
        <begin position="279"/>
        <end position="298"/>
    </location>
</feature>
<keyword evidence="3" id="KW-0328">Glycosyltransferase</keyword>
<organism evidence="9 10">
    <name type="scientific">Neiella litorisoli</name>
    <dbReference type="NCBI Taxonomy" id="2771431"/>
    <lineage>
        <taxon>Bacteria</taxon>
        <taxon>Pseudomonadati</taxon>
        <taxon>Pseudomonadota</taxon>
        <taxon>Gammaproteobacteria</taxon>
        <taxon>Alteromonadales</taxon>
        <taxon>Echinimonadaceae</taxon>
        <taxon>Neiella</taxon>
    </lineage>
</organism>
<evidence type="ECO:0000256" key="8">
    <source>
        <dbReference type="SAM" id="Phobius"/>
    </source>
</evidence>
<feature type="transmembrane region" description="Helical" evidence="8">
    <location>
        <begin position="171"/>
        <end position="198"/>
    </location>
</feature>
<keyword evidence="5 8" id="KW-0812">Transmembrane</keyword>
<feature type="transmembrane region" description="Helical" evidence="8">
    <location>
        <begin position="353"/>
        <end position="373"/>
    </location>
</feature>
<evidence type="ECO:0000256" key="7">
    <source>
        <dbReference type="ARBA" id="ARBA00023136"/>
    </source>
</evidence>
<dbReference type="RefSeq" id="WP_191145642.1">
    <property type="nucleotide sequence ID" value="NZ_JACXAF010000019.1"/>
</dbReference>
<comment type="caution">
    <text evidence="9">The sequence shown here is derived from an EMBL/GenBank/DDBJ whole genome shotgun (WGS) entry which is preliminary data.</text>
</comment>
<name>A0A8J6UJG2_9GAMM</name>
<accession>A0A8J6UJG2</accession>
<evidence type="ECO:0000256" key="1">
    <source>
        <dbReference type="ARBA" id="ARBA00004651"/>
    </source>
</evidence>
<dbReference type="GO" id="GO:0016763">
    <property type="term" value="F:pentosyltransferase activity"/>
    <property type="evidence" value="ECO:0007669"/>
    <property type="project" value="TreeGrafter"/>
</dbReference>
<evidence type="ECO:0000313" key="10">
    <source>
        <dbReference type="Proteomes" id="UP000638014"/>
    </source>
</evidence>
<protein>
    <recommendedName>
        <fullName evidence="11">Glycosyltransferase RgtA/B/C/D-like domain-containing protein</fullName>
    </recommendedName>
</protein>
<keyword evidence="7 8" id="KW-0472">Membrane</keyword>
<dbReference type="AlphaFoldDB" id="A0A8J6UJG2"/>
<feature type="transmembrane region" description="Helical" evidence="8">
    <location>
        <begin position="329"/>
        <end position="347"/>
    </location>
</feature>
<evidence type="ECO:0000256" key="6">
    <source>
        <dbReference type="ARBA" id="ARBA00022989"/>
    </source>
</evidence>
<keyword evidence="10" id="KW-1185">Reference proteome</keyword>
<dbReference type="PANTHER" id="PTHR33908:SF11">
    <property type="entry name" value="MEMBRANE PROTEIN"/>
    <property type="match status" value="1"/>
</dbReference>
<evidence type="ECO:0000313" key="9">
    <source>
        <dbReference type="EMBL" id="MBD1390573.1"/>
    </source>
</evidence>
<evidence type="ECO:0000256" key="5">
    <source>
        <dbReference type="ARBA" id="ARBA00022692"/>
    </source>
</evidence>
<feature type="transmembrane region" description="Helical" evidence="8">
    <location>
        <begin position="88"/>
        <end position="112"/>
    </location>
</feature>
<proteinExistence type="predicted"/>
<comment type="subcellular location">
    <subcellularLocation>
        <location evidence="1">Cell membrane</location>
        <topology evidence="1">Multi-pass membrane protein</topology>
    </subcellularLocation>
</comment>
<dbReference type="EMBL" id="JACXAF010000019">
    <property type="protein sequence ID" value="MBD1390573.1"/>
    <property type="molecule type" value="Genomic_DNA"/>
</dbReference>
<evidence type="ECO:0008006" key="11">
    <source>
        <dbReference type="Google" id="ProtNLM"/>
    </source>
</evidence>
<evidence type="ECO:0000256" key="2">
    <source>
        <dbReference type="ARBA" id="ARBA00022475"/>
    </source>
</evidence>
<evidence type="ECO:0000256" key="3">
    <source>
        <dbReference type="ARBA" id="ARBA00022676"/>
    </source>
</evidence>
<dbReference type="GO" id="GO:0005886">
    <property type="term" value="C:plasma membrane"/>
    <property type="evidence" value="ECO:0007669"/>
    <property type="project" value="UniProtKB-SubCell"/>
</dbReference>
<feature type="transmembrane region" description="Helical" evidence="8">
    <location>
        <begin position="142"/>
        <end position="159"/>
    </location>
</feature>
<gene>
    <name evidence="9" type="ORF">IC617_14135</name>
</gene>
<dbReference type="InterPro" id="IPR050297">
    <property type="entry name" value="LipidA_mod_glycosyltrf_83"/>
</dbReference>
<keyword evidence="2" id="KW-1003">Cell membrane</keyword>
<dbReference type="PANTHER" id="PTHR33908">
    <property type="entry name" value="MANNOSYLTRANSFERASE YKCB-RELATED"/>
    <property type="match status" value="1"/>
</dbReference>